<organism evidence="1 2">
    <name type="scientific">Centaurea solstitialis</name>
    <name type="common">yellow star-thistle</name>
    <dbReference type="NCBI Taxonomy" id="347529"/>
    <lineage>
        <taxon>Eukaryota</taxon>
        <taxon>Viridiplantae</taxon>
        <taxon>Streptophyta</taxon>
        <taxon>Embryophyta</taxon>
        <taxon>Tracheophyta</taxon>
        <taxon>Spermatophyta</taxon>
        <taxon>Magnoliopsida</taxon>
        <taxon>eudicotyledons</taxon>
        <taxon>Gunneridae</taxon>
        <taxon>Pentapetalae</taxon>
        <taxon>asterids</taxon>
        <taxon>campanulids</taxon>
        <taxon>Asterales</taxon>
        <taxon>Asteraceae</taxon>
        <taxon>Carduoideae</taxon>
        <taxon>Cardueae</taxon>
        <taxon>Centaureinae</taxon>
        <taxon>Centaurea</taxon>
    </lineage>
</organism>
<name>A0AA38WEQ6_9ASTR</name>
<dbReference type="AlphaFoldDB" id="A0AA38WEQ6"/>
<sequence>MVTPPLITSFMKFIVIQIHVLPRENFNLLSLYLKEKYRLTSLILSRYNPFPAEPLSPQSVHRDKILAPTISHQHNIGHRKDLGDPPKHEIQELLENGFLFEQCMVAWIRSH</sequence>
<protein>
    <submittedName>
        <fullName evidence="1">Uncharacterized protein</fullName>
    </submittedName>
</protein>
<dbReference type="Proteomes" id="UP001172457">
    <property type="component" value="Chromosome 6"/>
</dbReference>
<keyword evidence="2" id="KW-1185">Reference proteome</keyword>
<comment type="caution">
    <text evidence="1">The sequence shown here is derived from an EMBL/GenBank/DDBJ whole genome shotgun (WGS) entry which is preliminary data.</text>
</comment>
<reference evidence="1" key="1">
    <citation type="submission" date="2023-03" db="EMBL/GenBank/DDBJ databases">
        <title>Chromosome-scale reference genome and RAD-based genetic map of yellow starthistle (Centaurea solstitialis) reveal putative structural variation and QTLs associated with invader traits.</title>
        <authorList>
            <person name="Reatini B."/>
            <person name="Cang F.A."/>
            <person name="Jiang Q."/>
            <person name="Mckibben M.T.W."/>
            <person name="Barker M.S."/>
            <person name="Rieseberg L.H."/>
            <person name="Dlugosch K.M."/>
        </authorList>
    </citation>
    <scope>NUCLEOTIDE SEQUENCE</scope>
    <source>
        <strain evidence="1">CAN-66</strain>
        <tissue evidence="1">Leaf</tissue>
    </source>
</reference>
<accession>A0AA38WEQ6</accession>
<evidence type="ECO:0000313" key="1">
    <source>
        <dbReference type="EMBL" id="KAJ9545646.1"/>
    </source>
</evidence>
<proteinExistence type="predicted"/>
<dbReference type="EMBL" id="JARYMX010000006">
    <property type="protein sequence ID" value="KAJ9545646.1"/>
    <property type="molecule type" value="Genomic_DNA"/>
</dbReference>
<gene>
    <name evidence="1" type="ORF">OSB04_025353</name>
</gene>
<evidence type="ECO:0000313" key="2">
    <source>
        <dbReference type="Proteomes" id="UP001172457"/>
    </source>
</evidence>